<evidence type="ECO:0000256" key="3">
    <source>
        <dbReference type="SAM" id="Phobius"/>
    </source>
</evidence>
<evidence type="ECO:0000256" key="2">
    <source>
        <dbReference type="SAM" id="MobiDB-lite"/>
    </source>
</evidence>
<dbReference type="GO" id="GO:0042597">
    <property type="term" value="C:periplasmic space"/>
    <property type="evidence" value="ECO:0007669"/>
    <property type="project" value="InterPro"/>
</dbReference>
<feature type="region of interest" description="Disordered" evidence="2">
    <location>
        <begin position="225"/>
        <end position="266"/>
    </location>
</feature>
<feature type="compositionally biased region" description="Low complexity" evidence="2">
    <location>
        <begin position="110"/>
        <end position="126"/>
    </location>
</feature>
<proteinExistence type="predicted"/>
<protein>
    <recommendedName>
        <fullName evidence="4">CopC domain-containing protein</fullName>
    </recommendedName>
</protein>
<keyword evidence="6" id="KW-1185">Reference proteome</keyword>
<keyword evidence="1" id="KW-0732">Signal</keyword>
<name>A0A917QX03_9ACTN</name>
<dbReference type="EMBL" id="BMNT01000007">
    <property type="protein sequence ID" value="GGK74575.1"/>
    <property type="molecule type" value="Genomic_DNA"/>
</dbReference>
<feature type="compositionally biased region" description="Low complexity" evidence="2">
    <location>
        <begin position="135"/>
        <end position="160"/>
    </location>
</feature>
<dbReference type="InterPro" id="IPR014755">
    <property type="entry name" value="Cu-Rt/internalin_Ig-like"/>
</dbReference>
<feature type="domain" description="CopC" evidence="4">
    <location>
        <begin position="2"/>
        <end position="110"/>
    </location>
</feature>
<dbReference type="AlphaFoldDB" id="A0A917QX03"/>
<dbReference type="InterPro" id="IPR007348">
    <property type="entry name" value="CopC_dom"/>
</dbReference>
<feature type="compositionally biased region" description="Basic residues" evidence="2">
    <location>
        <begin position="256"/>
        <end position="266"/>
    </location>
</feature>
<dbReference type="GO" id="GO:0046688">
    <property type="term" value="P:response to copper ion"/>
    <property type="evidence" value="ECO:0007669"/>
    <property type="project" value="InterPro"/>
</dbReference>
<accession>A0A917QX03</accession>
<dbReference type="GO" id="GO:0005507">
    <property type="term" value="F:copper ion binding"/>
    <property type="evidence" value="ECO:0007669"/>
    <property type="project" value="InterPro"/>
</dbReference>
<reference evidence="5" key="2">
    <citation type="submission" date="2020-09" db="EMBL/GenBank/DDBJ databases">
        <authorList>
            <person name="Sun Q."/>
            <person name="Ohkuma M."/>
        </authorList>
    </citation>
    <scope>NUCLEOTIDE SEQUENCE</scope>
    <source>
        <strain evidence="5">JCM 13064</strain>
    </source>
</reference>
<reference evidence="5" key="1">
    <citation type="journal article" date="2014" name="Int. J. Syst. Evol. Microbiol.">
        <title>Complete genome sequence of Corynebacterium casei LMG S-19264T (=DSM 44701T), isolated from a smear-ripened cheese.</title>
        <authorList>
            <consortium name="US DOE Joint Genome Institute (JGI-PGF)"/>
            <person name="Walter F."/>
            <person name="Albersmeier A."/>
            <person name="Kalinowski J."/>
            <person name="Ruckert C."/>
        </authorList>
    </citation>
    <scope>NUCLEOTIDE SEQUENCE</scope>
    <source>
        <strain evidence="5">JCM 13064</strain>
    </source>
</reference>
<evidence type="ECO:0000313" key="5">
    <source>
        <dbReference type="EMBL" id="GGK74575.1"/>
    </source>
</evidence>
<feature type="transmembrane region" description="Helical" evidence="3">
    <location>
        <begin position="202"/>
        <end position="223"/>
    </location>
</feature>
<feature type="region of interest" description="Disordered" evidence="2">
    <location>
        <begin position="109"/>
        <end position="197"/>
    </location>
</feature>
<sequence length="266" mass="27848">MPAKDSTVTDPLDAVSLYFTEQPVSYGYFTVTAPSGVRVDRPWSPGETKRLDEPVRELFLVNGVWEPKLYHEGFEARVPVGYWPEKGVYVAHYWHVASDGDKVRGELRFTYTGPTTKPPKGWKTPTNAPDPALLAASGETTSGSSPEGAQAGPSAGASPACTPRTMPETGCDQGSGDQSGAATPVAAPGDATGSPASSGVDLWVWLLPALLIVGVGVMVARAARPRTAGGRPASKKPAGPRGKPAAARGRPTPSKRAGKPARPPRR</sequence>
<keyword evidence="3" id="KW-0472">Membrane</keyword>
<keyword evidence="3" id="KW-0812">Transmembrane</keyword>
<feature type="compositionally biased region" description="Low complexity" evidence="2">
    <location>
        <begin position="225"/>
        <end position="255"/>
    </location>
</feature>
<dbReference type="Proteomes" id="UP000645217">
    <property type="component" value="Unassembled WGS sequence"/>
</dbReference>
<evidence type="ECO:0000259" key="4">
    <source>
        <dbReference type="Pfam" id="PF04234"/>
    </source>
</evidence>
<evidence type="ECO:0000256" key="1">
    <source>
        <dbReference type="ARBA" id="ARBA00022729"/>
    </source>
</evidence>
<gene>
    <name evidence="5" type="ORF">GCM10007964_16790</name>
</gene>
<dbReference type="Gene3D" id="2.60.40.1220">
    <property type="match status" value="1"/>
</dbReference>
<dbReference type="Pfam" id="PF04234">
    <property type="entry name" value="CopC"/>
    <property type="match status" value="1"/>
</dbReference>
<organism evidence="5 6">
    <name type="scientific">Sphaerisporangium melleum</name>
    <dbReference type="NCBI Taxonomy" id="321316"/>
    <lineage>
        <taxon>Bacteria</taxon>
        <taxon>Bacillati</taxon>
        <taxon>Actinomycetota</taxon>
        <taxon>Actinomycetes</taxon>
        <taxon>Streptosporangiales</taxon>
        <taxon>Streptosporangiaceae</taxon>
        <taxon>Sphaerisporangium</taxon>
    </lineage>
</organism>
<comment type="caution">
    <text evidence="5">The sequence shown here is derived from an EMBL/GenBank/DDBJ whole genome shotgun (WGS) entry which is preliminary data.</text>
</comment>
<keyword evidence="3" id="KW-1133">Transmembrane helix</keyword>
<evidence type="ECO:0000313" key="6">
    <source>
        <dbReference type="Proteomes" id="UP000645217"/>
    </source>
</evidence>